<organism evidence="2 3">
    <name type="scientific">Pristionchus mayeri</name>
    <dbReference type="NCBI Taxonomy" id="1317129"/>
    <lineage>
        <taxon>Eukaryota</taxon>
        <taxon>Metazoa</taxon>
        <taxon>Ecdysozoa</taxon>
        <taxon>Nematoda</taxon>
        <taxon>Chromadorea</taxon>
        <taxon>Rhabditida</taxon>
        <taxon>Rhabditina</taxon>
        <taxon>Diplogasteromorpha</taxon>
        <taxon>Diplogasteroidea</taxon>
        <taxon>Neodiplogasteridae</taxon>
        <taxon>Pristionchus</taxon>
    </lineage>
</organism>
<keyword evidence="3" id="KW-1185">Reference proteome</keyword>
<dbReference type="InterPro" id="IPR008974">
    <property type="entry name" value="TRAF-like"/>
</dbReference>
<evidence type="ECO:0000313" key="3">
    <source>
        <dbReference type="Proteomes" id="UP001328107"/>
    </source>
</evidence>
<dbReference type="EMBL" id="BTRK01000005">
    <property type="protein sequence ID" value="GMR55061.1"/>
    <property type="molecule type" value="Genomic_DNA"/>
</dbReference>
<sequence>ISHQEGMKTTPPDGILRFEVDNVYDRPSLIVLASSSEIEVKGIPWEATAVVTGGGFSGDLRVGLQCNIEQLTLWSIDVHAEFIIIHPDSSQNLSAQIISNFHQFNNRVTHSFFRHFRFVENAKEFIKDNVITIEVRFWISNINGIRYIPRIDFTDPNDPRHDVALIIEGEKIYVSKQV</sequence>
<dbReference type="Pfam" id="PF00917">
    <property type="entry name" value="MATH"/>
    <property type="match status" value="1"/>
</dbReference>
<evidence type="ECO:0000259" key="1">
    <source>
        <dbReference type="Pfam" id="PF00917"/>
    </source>
</evidence>
<evidence type="ECO:0000313" key="2">
    <source>
        <dbReference type="EMBL" id="GMR55061.1"/>
    </source>
</evidence>
<dbReference type="InterPro" id="IPR002083">
    <property type="entry name" value="MATH/TRAF_dom"/>
</dbReference>
<feature type="domain" description="MATH" evidence="1">
    <location>
        <begin position="36"/>
        <end position="137"/>
    </location>
</feature>
<accession>A0AAN5D2C4</accession>
<proteinExistence type="predicted"/>
<dbReference type="AlphaFoldDB" id="A0AAN5D2C4"/>
<feature type="non-terminal residue" evidence="2">
    <location>
        <position position="178"/>
    </location>
</feature>
<dbReference type="Gene3D" id="2.60.210.10">
    <property type="entry name" value="Apoptosis, Tumor Necrosis Factor Receptor Associated Protein 2, Chain A"/>
    <property type="match status" value="1"/>
</dbReference>
<dbReference type="SUPFAM" id="SSF49599">
    <property type="entry name" value="TRAF domain-like"/>
    <property type="match status" value="1"/>
</dbReference>
<gene>
    <name evidence="2" type="ORF">PMAYCL1PPCAC_25256</name>
</gene>
<comment type="caution">
    <text evidence="2">The sequence shown here is derived from an EMBL/GenBank/DDBJ whole genome shotgun (WGS) entry which is preliminary data.</text>
</comment>
<protein>
    <recommendedName>
        <fullName evidence="1">MATH domain-containing protein</fullName>
    </recommendedName>
</protein>
<dbReference type="PANTHER" id="PTHR47022">
    <property type="entry name" value="BTB AND MATH DOMAIN-CONTAINING PROTEIN 36-RELATED"/>
    <property type="match status" value="1"/>
</dbReference>
<dbReference type="PANTHER" id="PTHR47022:SF1">
    <property type="entry name" value="BTB AND MATH DOMAIN-CONTAINING PROTEIN 36-RELATED"/>
    <property type="match status" value="1"/>
</dbReference>
<dbReference type="Proteomes" id="UP001328107">
    <property type="component" value="Unassembled WGS sequence"/>
</dbReference>
<reference evidence="3" key="1">
    <citation type="submission" date="2022-10" db="EMBL/GenBank/DDBJ databases">
        <title>Genome assembly of Pristionchus species.</title>
        <authorList>
            <person name="Yoshida K."/>
            <person name="Sommer R.J."/>
        </authorList>
    </citation>
    <scope>NUCLEOTIDE SEQUENCE [LARGE SCALE GENOMIC DNA]</scope>
    <source>
        <strain evidence="3">RS5460</strain>
    </source>
</reference>
<feature type="non-terminal residue" evidence="2">
    <location>
        <position position="1"/>
    </location>
</feature>
<name>A0AAN5D2C4_9BILA</name>